<feature type="domain" description="NAC" evidence="7">
    <location>
        <begin position="36"/>
        <end position="198"/>
    </location>
</feature>
<keyword evidence="9" id="KW-1185">Reference proteome</keyword>
<reference evidence="8" key="5">
    <citation type="journal article" date="2021" name="G3 (Bethesda)">
        <title>Aegilops tauschii genome assembly Aet v5.0 features greater sequence contiguity and improved annotation.</title>
        <authorList>
            <person name="Wang L."/>
            <person name="Zhu T."/>
            <person name="Rodriguez J.C."/>
            <person name="Deal K.R."/>
            <person name="Dubcovsky J."/>
            <person name="McGuire P.E."/>
            <person name="Lux T."/>
            <person name="Spannagl M."/>
            <person name="Mayer K.F.X."/>
            <person name="Baldrich P."/>
            <person name="Meyers B.C."/>
            <person name="Huo N."/>
            <person name="Gu Y.Q."/>
            <person name="Zhou H."/>
            <person name="Devos K.M."/>
            <person name="Bennetzen J.L."/>
            <person name="Unver T."/>
            <person name="Budak H."/>
            <person name="Gulick P.J."/>
            <person name="Galiba G."/>
            <person name="Kalapos B."/>
            <person name="Nelson D.R."/>
            <person name="Li P."/>
            <person name="You F.M."/>
            <person name="Luo M.C."/>
            <person name="Dvorak J."/>
        </authorList>
    </citation>
    <scope>NUCLEOTIDE SEQUENCE [LARGE SCALE GENOMIC DNA]</scope>
    <source>
        <strain evidence="8">cv. AL8/78</strain>
    </source>
</reference>
<protein>
    <recommendedName>
        <fullName evidence="7">NAC domain-containing protein</fullName>
    </recommendedName>
</protein>
<keyword evidence="4" id="KW-0804">Transcription</keyword>
<dbReference type="Gene3D" id="2.170.150.80">
    <property type="entry name" value="NAC domain"/>
    <property type="match status" value="1"/>
</dbReference>
<dbReference type="STRING" id="200361.A0A453Q2S5"/>
<proteinExistence type="predicted"/>
<evidence type="ECO:0000256" key="1">
    <source>
        <dbReference type="ARBA" id="ARBA00004123"/>
    </source>
</evidence>
<organism evidence="8 9">
    <name type="scientific">Aegilops tauschii subsp. strangulata</name>
    <name type="common">Goatgrass</name>
    <dbReference type="NCBI Taxonomy" id="200361"/>
    <lineage>
        <taxon>Eukaryota</taxon>
        <taxon>Viridiplantae</taxon>
        <taxon>Streptophyta</taxon>
        <taxon>Embryophyta</taxon>
        <taxon>Tracheophyta</taxon>
        <taxon>Spermatophyta</taxon>
        <taxon>Magnoliopsida</taxon>
        <taxon>Liliopsida</taxon>
        <taxon>Poales</taxon>
        <taxon>Poaceae</taxon>
        <taxon>BOP clade</taxon>
        <taxon>Pooideae</taxon>
        <taxon>Triticodae</taxon>
        <taxon>Triticeae</taxon>
        <taxon>Triticinae</taxon>
        <taxon>Aegilops</taxon>
    </lineage>
</organism>
<evidence type="ECO:0000256" key="4">
    <source>
        <dbReference type="ARBA" id="ARBA00023163"/>
    </source>
</evidence>
<dbReference type="PANTHER" id="PTHR31719:SF116">
    <property type="entry name" value="NAC DOMAIN-CONTAINING PROTEIN"/>
    <property type="match status" value="1"/>
</dbReference>
<evidence type="ECO:0000256" key="5">
    <source>
        <dbReference type="ARBA" id="ARBA00023242"/>
    </source>
</evidence>
<dbReference type="SUPFAM" id="SSF101941">
    <property type="entry name" value="NAC domain"/>
    <property type="match status" value="1"/>
</dbReference>
<dbReference type="PROSITE" id="PS51005">
    <property type="entry name" value="NAC"/>
    <property type="match status" value="1"/>
</dbReference>
<evidence type="ECO:0000313" key="9">
    <source>
        <dbReference type="Proteomes" id="UP000015105"/>
    </source>
</evidence>
<feature type="compositionally biased region" description="Low complexity" evidence="6">
    <location>
        <begin position="1"/>
        <end position="14"/>
    </location>
</feature>
<reference evidence="8" key="4">
    <citation type="submission" date="2019-03" db="UniProtKB">
        <authorList>
            <consortium name="EnsemblPlants"/>
        </authorList>
    </citation>
    <scope>IDENTIFICATION</scope>
</reference>
<dbReference type="Proteomes" id="UP000015105">
    <property type="component" value="Chromosome 6D"/>
</dbReference>
<evidence type="ECO:0000256" key="3">
    <source>
        <dbReference type="ARBA" id="ARBA00023125"/>
    </source>
</evidence>
<reference evidence="9" key="1">
    <citation type="journal article" date="2014" name="Science">
        <title>Ancient hybridizations among the ancestral genomes of bread wheat.</title>
        <authorList>
            <consortium name="International Wheat Genome Sequencing Consortium,"/>
            <person name="Marcussen T."/>
            <person name="Sandve S.R."/>
            <person name="Heier L."/>
            <person name="Spannagl M."/>
            <person name="Pfeifer M."/>
            <person name="Jakobsen K.S."/>
            <person name="Wulff B.B."/>
            <person name="Steuernagel B."/>
            <person name="Mayer K.F."/>
            <person name="Olsen O.A."/>
        </authorList>
    </citation>
    <scope>NUCLEOTIDE SEQUENCE [LARGE SCALE GENOMIC DNA]</scope>
    <source>
        <strain evidence="9">cv. AL8/78</strain>
    </source>
</reference>
<keyword evidence="3" id="KW-0238">DNA-binding</keyword>
<dbReference type="InterPro" id="IPR036093">
    <property type="entry name" value="NAC_dom_sf"/>
</dbReference>
<keyword evidence="2" id="KW-0805">Transcription regulation</keyword>
<dbReference type="GO" id="GO:0003677">
    <property type="term" value="F:DNA binding"/>
    <property type="evidence" value="ECO:0007669"/>
    <property type="project" value="UniProtKB-KW"/>
</dbReference>
<reference evidence="8" key="3">
    <citation type="journal article" date="2017" name="Nature">
        <title>Genome sequence of the progenitor of the wheat D genome Aegilops tauschii.</title>
        <authorList>
            <person name="Luo M.C."/>
            <person name="Gu Y.Q."/>
            <person name="Puiu D."/>
            <person name="Wang H."/>
            <person name="Twardziok S.O."/>
            <person name="Deal K.R."/>
            <person name="Huo N."/>
            <person name="Zhu T."/>
            <person name="Wang L."/>
            <person name="Wang Y."/>
            <person name="McGuire P.E."/>
            <person name="Liu S."/>
            <person name="Long H."/>
            <person name="Ramasamy R.K."/>
            <person name="Rodriguez J.C."/>
            <person name="Van S.L."/>
            <person name="Yuan L."/>
            <person name="Wang Z."/>
            <person name="Xia Z."/>
            <person name="Xiao L."/>
            <person name="Anderson O.D."/>
            <person name="Ouyang S."/>
            <person name="Liang Y."/>
            <person name="Zimin A.V."/>
            <person name="Pertea G."/>
            <person name="Qi P."/>
            <person name="Bennetzen J.L."/>
            <person name="Dai X."/>
            <person name="Dawson M.W."/>
            <person name="Muller H.G."/>
            <person name="Kugler K."/>
            <person name="Rivarola-Duarte L."/>
            <person name="Spannagl M."/>
            <person name="Mayer K.F.X."/>
            <person name="Lu F.H."/>
            <person name="Bevan M.W."/>
            <person name="Leroy P."/>
            <person name="Li P."/>
            <person name="You F.M."/>
            <person name="Sun Q."/>
            <person name="Liu Z."/>
            <person name="Lyons E."/>
            <person name="Wicker T."/>
            <person name="Salzberg S.L."/>
            <person name="Devos K.M."/>
            <person name="Dvorak J."/>
        </authorList>
    </citation>
    <scope>NUCLEOTIDE SEQUENCE [LARGE SCALE GENOMIC DNA]</scope>
    <source>
        <strain evidence="8">cv. AL8/78</strain>
    </source>
</reference>
<reference evidence="9" key="2">
    <citation type="journal article" date="2017" name="Nat. Plants">
        <title>The Aegilops tauschii genome reveals multiple impacts of transposons.</title>
        <authorList>
            <person name="Zhao G."/>
            <person name="Zou C."/>
            <person name="Li K."/>
            <person name="Wang K."/>
            <person name="Li T."/>
            <person name="Gao L."/>
            <person name="Zhang X."/>
            <person name="Wang H."/>
            <person name="Yang Z."/>
            <person name="Liu X."/>
            <person name="Jiang W."/>
            <person name="Mao L."/>
            <person name="Kong X."/>
            <person name="Jiao Y."/>
            <person name="Jia J."/>
        </authorList>
    </citation>
    <scope>NUCLEOTIDE SEQUENCE [LARGE SCALE GENOMIC DNA]</scope>
    <source>
        <strain evidence="9">cv. AL8/78</strain>
    </source>
</reference>
<evidence type="ECO:0000256" key="6">
    <source>
        <dbReference type="SAM" id="MobiDB-lite"/>
    </source>
</evidence>
<accession>A0A453Q2S5</accession>
<dbReference type="PANTHER" id="PTHR31719">
    <property type="entry name" value="NAC TRANSCRIPTION FACTOR 56"/>
    <property type="match status" value="1"/>
</dbReference>
<evidence type="ECO:0000313" key="8">
    <source>
        <dbReference type="EnsemblPlants" id="AET6Gv20957700.1"/>
    </source>
</evidence>
<sequence>GEGIDPARPALPGRARARPRLEPDPGMEASRFGFQTAPAFKFDPTDADLVAHYLLPRALGVPDPPFAHAIIDDDPAGLPPADLFAKHGHGGSHHAFFLHTAADAPESRERAVKGGAGGRWRGQKASVESVTLVHPDGGELDIKYRRSELTYERDAGEGEKKGEDGAGAAADATGWVMHEYQIVSPPLQATVLSRISNVREDRQPAAAQN</sequence>
<dbReference type="GO" id="GO:0005634">
    <property type="term" value="C:nucleus"/>
    <property type="evidence" value="ECO:0007669"/>
    <property type="project" value="UniProtKB-SubCell"/>
</dbReference>
<keyword evidence="5" id="KW-0539">Nucleus</keyword>
<dbReference type="EnsemblPlants" id="AET6Gv20957700.1">
    <property type="protein sequence ID" value="AET6Gv20957700.1"/>
    <property type="gene ID" value="AET6Gv20957700"/>
</dbReference>
<dbReference type="InterPro" id="IPR003441">
    <property type="entry name" value="NAC-dom"/>
</dbReference>
<dbReference type="GO" id="GO:0006355">
    <property type="term" value="P:regulation of DNA-templated transcription"/>
    <property type="evidence" value="ECO:0007669"/>
    <property type="project" value="InterPro"/>
</dbReference>
<dbReference type="AlphaFoldDB" id="A0A453Q2S5"/>
<dbReference type="Gramene" id="AET6Gv20957700.1">
    <property type="protein sequence ID" value="AET6Gv20957700.1"/>
    <property type="gene ID" value="AET6Gv20957700"/>
</dbReference>
<name>A0A453Q2S5_AEGTS</name>
<dbReference type="Pfam" id="PF02365">
    <property type="entry name" value="NAM"/>
    <property type="match status" value="1"/>
</dbReference>
<evidence type="ECO:0000259" key="7">
    <source>
        <dbReference type="PROSITE" id="PS51005"/>
    </source>
</evidence>
<evidence type="ECO:0000256" key="2">
    <source>
        <dbReference type="ARBA" id="ARBA00023015"/>
    </source>
</evidence>
<feature type="region of interest" description="Disordered" evidence="6">
    <location>
        <begin position="1"/>
        <end position="27"/>
    </location>
</feature>
<comment type="subcellular location">
    <subcellularLocation>
        <location evidence="1">Nucleus</location>
    </subcellularLocation>
</comment>